<dbReference type="Pfam" id="PF13839">
    <property type="entry name" value="PC-Esterase"/>
    <property type="match status" value="1"/>
</dbReference>
<comment type="similarity">
    <text evidence="1">Belongs to the PC-esterase family. TBL subfamily.</text>
</comment>
<evidence type="ECO:0000313" key="3">
    <source>
        <dbReference type="EMBL" id="CAH8309612.1"/>
    </source>
</evidence>
<sequence length="74" mass="8688">MSFHKAPFLVDIDVVQGKRVLKLEEISGNSYYQDMDRFVAMEKALRTWAYWVETNVDRSTTQVFFLSISPTHDK</sequence>
<dbReference type="PANTHER" id="PTHR32285:SF14">
    <property type="entry name" value="PROTEIN PMR5"/>
    <property type="match status" value="1"/>
</dbReference>
<organism evidence="3 4">
    <name type="scientific">Eruca vesicaria subsp. sativa</name>
    <name type="common">Garden rocket</name>
    <name type="synonym">Eruca sativa</name>
    <dbReference type="NCBI Taxonomy" id="29727"/>
    <lineage>
        <taxon>Eukaryota</taxon>
        <taxon>Viridiplantae</taxon>
        <taxon>Streptophyta</taxon>
        <taxon>Embryophyta</taxon>
        <taxon>Tracheophyta</taxon>
        <taxon>Spermatophyta</taxon>
        <taxon>Magnoliopsida</taxon>
        <taxon>eudicotyledons</taxon>
        <taxon>Gunneridae</taxon>
        <taxon>Pentapetalae</taxon>
        <taxon>rosids</taxon>
        <taxon>malvids</taxon>
        <taxon>Brassicales</taxon>
        <taxon>Brassicaceae</taxon>
        <taxon>Brassiceae</taxon>
        <taxon>Eruca</taxon>
    </lineage>
</organism>
<proteinExistence type="inferred from homology"/>
<evidence type="ECO:0000256" key="1">
    <source>
        <dbReference type="ARBA" id="ARBA00007727"/>
    </source>
</evidence>
<protein>
    <recommendedName>
        <fullName evidence="2">Trichome birefringence-like C-terminal domain-containing protein</fullName>
    </recommendedName>
</protein>
<dbReference type="EMBL" id="CAKOAT010070710">
    <property type="protein sequence ID" value="CAH8309612.1"/>
    <property type="molecule type" value="Genomic_DNA"/>
</dbReference>
<evidence type="ECO:0000259" key="2">
    <source>
        <dbReference type="Pfam" id="PF13839"/>
    </source>
</evidence>
<dbReference type="PANTHER" id="PTHR32285">
    <property type="entry name" value="PROTEIN TRICHOME BIREFRINGENCE-LIKE 9-RELATED"/>
    <property type="match status" value="1"/>
</dbReference>
<comment type="caution">
    <text evidence="3">The sequence shown here is derived from an EMBL/GenBank/DDBJ whole genome shotgun (WGS) entry which is preliminary data.</text>
</comment>
<accession>A0ABC8J1P9</accession>
<reference evidence="3 4" key="1">
    <citation type="submission" date="2022-03" db="EMBL/GenBank/DDBJ databases">
        <authorList>
            <person name="Macdonald S."/>
            <person name="Ahmed S."/>
            <person name="Newling K."/>
        </authorList>
    </citation>
    <scope>NUCLEOTIDE SEQUENCE [LARGE SCALE GENOMIC DNA]</scope>
</reference>
<feature type="domain" description="Trichome birefringence-like C-terminal" evidence="2">
    <location>
        <begin position="20"/>
        <end position="72"/>
    </location>
</feature>
<dbReference type="Proteomes" id="UP001642260">
    <property type="component" value="Unassembled WGS sequence"/>
</dbReference>
<keyword evidence="4" id="KW-1185">Reference proteome</keyword>
<dbReference type="InterPro" id="IPR026057">
    <property type="entry name" value="TBL_C"/>
</dbReference>
<dbReference type="AlphaFoldDB" id="A0ABC8J1P9"/>
<name>A0ABC8J1P9_ERUVS</name>
<gene>
    <name evidence="3" type="ORF">ERUC_LOCUS5490</name>
</gene>
<dbReference type="InterPro" id="IPR029962">
    <property type="entry name" value="TBL"/>
</dbReference>
<evidence type="ECO:0000313" key="4">
    <source>
        <dbReference type="Proteomes" id="UP001642260"/>
    </source>
</evidence>